<keyword evidence="3" id="KW-1185">Reference proteome</keyword>
<evidence type="ECO:0000313" key="2">
    <source>
        <dbReference type="EMBL" id="WAH37475.1"/>
    </source>
</evidence>
<feature type="transmembrane region" description="Helical" evidence="1">
    <location>
        <begin position="7"/>
        <end position="29"/>
    </location>
</feature>
<organism evidence="2 3">
    <name type="scientific">Alicyclobacillus dauci</name>
    <dbReference type="NCBI Taxonomy" id="1475485"/>
    <lineage>
        <taxon>Bacteria</taxon>
        <taxon>Bacillati</taxon>
        <taxon>Bacillota</taxon>
        <taxon>Bacilli</taxon>
        <taxon>Bacillales</taxon>
        <taxon>Alicyclobacillaceae</taxon>
        <taxon>Alicyclobacillus</taxon>
    </lineage>
</organism>
<keyword evidence="1" id="KW-0472">Membrane</keyword>
<accession>A0ABY6Z627</accession>
<dbReference type="RefSeq" id="WP_268044965.1">
    <property type="nucleotide sequence ID" value="NZ_CP104064.1"/>
</dbReference>
<evidence type="ECO:0000256" key="1">
    <source>
        <dbReference type="SAM" id="Phobius"/>
    </source>
</evidence>
<dbReference type="Proteomes" id="UP001164803">
    <property type="component" value="Chromosome"/>
</dbReference>
<evidence type="ECO:0000313" key="3">
    <source>
        <dbReference type="Proteomes" id="UP001164803"/>
    </source>
</evidence>
<proteinExistence type="predicted"/>
<name>A0ABY6Z627_9BACL</name>
<reference evidence="2" key="1">
    <citation type="submission" date="2022-08" db="EMBL/GenBank/DDBJ databases">
        <title>Alicyclobacillus dauci DSM2870, complete genome.</title>
        <authorList>
            <person name="Wang Q."/>
            <person name="Cai R."/>
            <person name="Wang Z."/>
        </authorList>
    </citation>
    <scope>NUCLEOTIDE SEQUENCE</scope>
    <source>
        <strain evidence="2">DSM 28700</strain>
    </source>
</reference>
<keyword evidence="1" id="KW-0812">Transmembrane</keyword>
<keyword evidence="1" id="KW-1133">Transmembrane helix</keyword>
<dbReference type="EMBL" id="CP104064">
    <property type="protein sequence ID" value="WAH37475.1"/>
    <property type="molecule type" value="Genomic_DNA"/>
</dbReference>
<feature type="transmembrane region" description="Helical" evidence="1">
    <location>
        <begin position="49"/>
        <end position="71"/>
    </location>
</feature>
<sequence length="80" mass="9122">MRFTGAVFMLAGTFLYGIVRLAVALYMPQMNAWQPPKDWSARVEIGGSASYYLSILFILVGVIMLLIPLYYDWKTLKKPD</sequence>
<protein>
    <submittedName>
        <fullName evidence="2">Uncharacterized protein</fullName>
    </submittedName>
</protein>
<gene>
    <name evidence="2" type="ORF">NZD86_02745</name>
</gene>